<accession>A0AAD3SSS6</accession>
<protein>
    <submittedName>
        <fullName evidence="1">Uncharacterized protein</fullName>
    </submittedName>
</protein>
<proteinExistence type="predicted"/>
<keyword evidence="2" id="KW-1185">Reference proteome</keyword>
<dbReference type="EMBL" id="BSYO01000017">
    <property type="protein sequence ID" value="GMH16928.1"/>
    <property type="molecule type" value="Genomic_DNA"/>
</dbReference>
<sequence length="135" mass="13976">MVFRCLEVPSGGRSYDVTSDDDFASEMDGAMLPGYLLPLCINHGLLLKDWLCCLLIHGIPGAGLLGCSRVQGLVAASVGNGCFEVAVGAALYVAEAGTAAHVFRNLAAVPLRGHAWGGPAVLLLVPPVVCGQYLP</sequence>
<gene>
    <name evidence="1" type="ORF">Nepgr_018769</name>
</gene>
<dbReference type="Proteomes" id="UP001279734">
    <property type="component" value="Unassembled WGS sequence"/>
</dbReference>
<evidence type="ECO:0000313" key="2">
    <source>
        <dbReference type="Proteomes" id="UP001279734"/>
    </source>
</evidence>
<evidence type="ECO:0000313" key="1">
    <source>
        <dbReference type="EMBL" id="GMH16928.1"/>
    </source>
</evidence>
<name>A0AAD3SSS6_NEPGR</name>
<dbReference type="AlphaFoldDB" id="A0AAD3SSS6"/>
<comment type="caution">
    <text evidence="1">The sequence shown here is derived from an EMBL/GenBank/DDBJ whole genome shotgun (WGS) entry which is preliminary data.</text>
</comment>
<organism evidence="1 2">
    <name type="scientific">Nepenthes gracilis</name>
    <name type="common">Slender pitcher plant</name>
    <dbReference type="NCBI Taxonomy" id="150966"/>
    <lineage>
        <taxon>Eukaryota</taxon>
        <taxon>Viridiplantae</taxon>
        <taxon>Streptophyta</taxon>
        <taxon>Embryophyta</taxon>
        <taxon>Tracheophyta</taxon>
        <taxon>Spermatophyta</taxon>
        <taxon>Magnoliopsida</taxon>
        <taxon>eudicotyledons</taxon>
        <taxon>Gunneridae</taxon>
        <taxon>Pentapetalae</taxon>
        <taxon>Caryophyllales</taxon>
        <taxon>Nepenthaceae</taxon>
        <taxon>Nepenthes</taxon>
    </lineage>
</organism>
<reference evidence="1" key="1">
    <citation type="submission" date="2023-05" db="EMBL/GenBank/DDBJ databases">
        <title>Nepenthes gracilis genome sequencing.</title>
        <authorList>
            <person name="Fukushima K."/>
        </authorList>
    </citation>
    <scope>NUCLEOTIDE SEQUENCE</scope>
    <source>
        <strain evidence="1">SING2019-196</strain>
    </source>
</reference>